<feature type="domain" description="FAD-binding PCMH-type" evidence="4">
    <location>
        <begin position="1"/>
        <end position="177"/>
    </location>
</feature>
<dbReference type="Pfam" id="PF00941">
    <property type="entry name" value="FAD_binding_5"/>
    <property type="match status" value="1"/>
</dbReference>
<evidence type="ECO:0000313" key="5">
    <source>
        <dbReference type="EMBL" id="USG63368.1"/>
    </source>
</evidence>
<protein>
    <submittedName>
        <fullName evidence="5">Xanthine dehydrogenase family protein subunit M</fullName>
    </submittedName>
</protein>
<dbReference type="Gene3D" id="3.30.465.10">
    <property type="match status" value="1"/>
</dbReference>
<dbReference type="RefSeq" id="WP_251870450.1">
    <property type="nucleotide sequence ID" value="NZ_CP098755.1"/>
</dbReference>
<evidence type="ECO:0000313" key="6">
    <source>
        <dbReference type="Proteomes" id="UP001056500"/>
    </source>
</evidence>
<dbReference type="Pfam" id="PF03450">
    <property type="entry name" value="CO_deh_flav_C"/>
    <property type="match status" value="1"/>
</dbReference>
<dbReference type="PANTHER" id="PTHR42659">
    <property type="entry name" value="XANTHINE DEHYDROGENASE SUBUNIT C-RELATED"/>
    <property type="match status" value="1"/>
</dbReference>
<name>A0ABY4WB39_9BACL</name>
<dbReference type="SMART" id="SM01092">
    <property type="entry name" value="CO_deh_flav_C"/>
    <property type="match status" value="1"/>
</dbReference>
<dbReference type="Gene3D" id="3.30.43.10">
    <property type="entry name" value="Uridine Diphospho-n-acetylenolpyruvylglucosamine Reductase, domain 2"/>
    <property type="match status" value="1"/>
</dbReference>
<dbReference type="InterPro" id="IPR016166">
    <property type="entry name" value="FAD-bd_PCMH"/>
</dbReference>
<evidence type="ECO:0000256" key="3">
    <source>
        <dbReference type="ARBA" id="ARBA00023002"/>
    </source>
</evidence>
<dbReference type="EMBL" id="CP098755">
    <property type="protein sequence ID" value="USG63368.1"/>
    <property type="molecule type" value="Genomic_DNA"/>
</dbReference>
<gene>
    <name evidence="5" type="ORF">NDK47_14365</name>
</gene>
<proteinExistence type="predicted"/>
<evidence type="ECO:0000256" key="1">
    <source>
        <dbReference type="ARBA" id="ARBA00022630"/>
    </source>
</evidence>
<dbReference type="InterPro" id="IPR051312">
    <property type="entry name" value="Diverse_Substr_Oxidored"/>
</dbReference>
<evidence type="ECO:0000259" key="4">
    <source>
        <dbReference type="PROSITE" id="PS51387"/>
    </source>
</evidence>
<organism evidence="5 6">
    <name type="scientific">Brevibacillus ruminantium</name>
    <dbReference type="NCBI Taxonomy" id="2950604"/>
    <lineage>
        <taxon>Bacteria</taxon>
        <taxon>Bacillati</taxon>
        <taxon>Bacillota</taxon>
        <taxon>Bacilli</taxon>
        <taxon>Bacillales</taxon>
        <taxon>Paenibacillaceae</taxon>
        <taxon>Brevibacillus</taxon>
    </lineage>
</organism>
<dbReference type="SUPFAM" id="SSF55447">
    <property type="entry name" value="CO dehydrogenase flavoprotein C-terminal domain-like"/>
    <property type="match status" value="1"/>
</dbReference>
<evidence type="ECO:0000256" key="2">
    <source>
        <dbReference type="ARBA" id="ARBA00022827"/>
    </source>
</evidence>
<dbReference type="InterPro" id="IPR036318">
    <property type="entry name" value="FAD-bd_PCMH-like_sf"/>
</dbReference>
<reference evidence="5" key="1">
    <citation type="submission" date="2022-06" db="EMBL/GenBank/DDBJ databases">
        <title>Genome sequencing of Brevibacillus sp. BB3-R1.</title>
        <authorList>
            <person name="Heo J."/>
            <person name="Lee D."/>
            <person name="Won M."/>
            <person name="Han B.-H."/>
            <person name="Hong S.-B."/>
            <person name="Kwon S.-W."/>
        </authorList>
    </citation>
    <scope>NUCLEOTIDE SEQUENCE</scope>
    <source>
        <strain evidence="5">BB3-R1</strain>
    </source>
</reference>
<dbReference type="InterPro" id="IPR002346">
    <property type="entry name" value="Mopterin_DH_FAD-bd"/>
</dbReference>
<dbReference type="InterPro" id="IPR005107">
    <property type="entry name" value="CO_DH_flav_C"/>
</dbReference>
<dbReference type="PANTHER" id="PTHR42659:SF2">
    <property type="entry name" value="XANTHINE DEHYDROGENASE SUBUNIT C-RELATED"/>
    <property type="match status" value="1"/>
</dbReference>
<dbReference type="InterPro" id="IPR016167">
    <property type="entry name" value="FAD-bd_PCMH_sub1"/>
</dbReference>
<keyword evidence="6" id="KW-1185">Reference proteome</keyword>
<accession>A0ABY4WB39</accession>
<keyword evidence="3" id="KW-0560">Oxidoreductase</keyword>
<dbReference type="InterPro" id="IPR036683">
    <property type="entry name" value="CO_DH_flav_C_dom_sf"/>
</dbReference>
<sequence length="290" mass="30689">MIPSSFGYVKADTVEDAIRLLQESNGEGKLLAGGHSLIPLMKFRLTSPGTLIDISRIDELRGIRKDGNRLVVGALTTHHQVQRDPLILEHLPVLADAARVIGDLQVRHRGTVGGNLAHADPAADLPGVALALEAMLEVCGEAGKELIDLDGFFLGPLVSALPDNSMLTSVSFLIPPPEVKSVYLKYAHPASGYAVVGVCALVGLDADGVINYARIGINGVGDIPYRALGAESHLLGNVPSEALIKEAAALAPNEGEMGSDLFASAEYREHLCRIYTERALIQLLLPEGAA</sequence>
<dbReference type="Proteomes" id="UP001056500">
    <property type="component" value="Chromosome"/>
</dbReference>
<dbReference type="SUPFAM" id="SSF56176">
    <property type="entry name" value="FAD-binding/transporter-associated domain-like"/>
    <property type="match status" value="1"/>
</dbReference>
<dbReference type="Gene3D" id="3.30.390.50">
    <property type="entry name" value="CO dehydrogenase flavoprotein, C-terminal domain"/>
    <property type="match status" value="1"/>
</dbReference>
<dbReference type="PROSITE" id="PS51387">
    <property type="entry name" value="FAD_PCMH"/>
    <property type="match status" value="1"/>
</dbReference>
<dbReference type="InterPro" id="IPR016169">
    <property type="entry name" value="FAD-bd_PCMH_sub2"/>
</dbReference>
<keyword evidence="2" id="KW-0274">FAD</keyword>
<keyword evidence="1" id="KW-0285">Flavoprotein</keyword>